<name>A0A6P7GZD9_DIAVI</name>
<evidence type="ECO:0000256" key="1">
    <source>
        <dbReference type="SAM" id="MobiDB-lite"/>
    </source>
</evidence>
<dbReference type="InParanoid" id="A0A6P7GZD9"/>
<organism evidence="2">
    <name type="scientific">Diabrotica virgifera virgifera</name>
    <name type="common">western corn rootworm</name>
    <dbReference type="NCBI Taxonomy" id="50390"/>
    <lineage>
        <taxon>Eukaryota</taxon>
        <taxon>Metazoa</taxon>
        <taxon>Ecdysozoa</taxon>
        <taxon>Arthropoda</taxon>
        <taxon>Hexapoda</taxon>
        <taxon>Insecta</taxon>
        <taxon>Pterygota</taxon>
        <taxon>Neoptera</taxon>
        <taxon>Endopterygota</taxon>
        <taxon>Coleoptera</taxon>
        <taxon>Polyphaga</taxon>
        <taxon>Cucujiformia</taxon>
        <taxon>Chrysomeloidea</taxon>
        <taxon>Chrysomelidae</taxon>
        <taxon>Galerucinae</taxon>
        <taxon>Diabroticina</taxon>
        <taxon>Diabroticites</taxon>
        <taxon>Diabrotica</taxon>
    </lineage>
</organism>
<dbReference type="AlphaFoldDB" id="A0A6P7GZD9"/>
<protein>
    <submittedName>
        <fullName evidence="2">Uncharacterized protein LOC114348827</fullName>
    </submittedName>
</protein>
<feature type="compositionally biased region" description="Polar residues" evidence="1">
    <location>
        <begin position="1"/>
        <end position="17"/>
    </location>
</feature>
<evidence type="ECO:0000313" key="2">
    <source>
        <dbReference type="RefSeq" id="XP_028155106.1"/>
    </source>
</evidence>
<dbReference type="RefSeq" id="XP_028155106.1">
    <property type="nucleotide sequence ID" value="XM_028299305.1"/>
</dbReference>
<gene>
    <name evidence="2" type="primary">LOC114348827</name>
</gene>
<feature type="region of interest" description="Disordered" evidence="1">
    <location>
        <begin position="1"/>
        <end position="30"/>
    </location>
</feature>
<sequence length="152" mass="17457">MNNSKQPKPRTTTLQQPTSSNSLTLDNSNTTTRGKKAYLCSKSLLHGERLVVKSTLNPNADDWSESLLRREMLVAKSTLNPNADEWYPKCDYYLIHLQDLKRIRLIIKTLTDCPGQFKHLIQILMKSLKPYHNRYSVMPSLVGDIIVEQVSR</sequence>
<reference evidence="2" key="1">
    <citation type="submission" date="2025-08" db="UniProtKB">
        <authorList>
            <consortium name="RefSeq"/>
        </authorList>
    </citation>
    <scope>IDENTIFICATION</scope>
    <source>
        <tissue evidence="2">Whole insect</tissue>
    </source>
</reference>
<feature type="compositionally biased region" description="Low complexity" evidence="1">
    <location>
        <begin position="18"/>
        <end position="30"/>
    </location>
</feature>
<proteinExistence type="predicted"/>
<accession>A0A6P7GZD9</accession>